<gene>
    <name evidence="4" type="ORF">GCM10025881_38090</name>
</gene>
<dbReference type="InterPro" id="IPR029000">
    <property type="entry name" value="Cyclophilin-like_dom_sf"/>
</dbReference>
<evidence type="ECO:0000313" key="5">
    <source>
        <dbReference type="Proteomes" id="UP001157034"/>
    </source>
</evidence>
<protein>
    <recommendedName>
        <fullName evidence="3">PPIase cyclophilin-type domain-containing protein</fullName>
    </recommendedName>
</protein>
<dbReference type="Pfam" id="PF00160">
    <property type="entry name" value="Pro_isomerase"/>
    <property type="match status" value="1"/>
</dbReference>
<feature type="transmembrane region" description="Helical" evidence="2">
    <location>
        <begin position="39"/>
        <end position="60"/>
    </location>
</feature>
<dbReference type="Gene3D" id="2.40.100.10">
    <property type="entry name" value="Cyclophilin-like"/>
    <property type="match status" value="1"/>
</dbReference>
<reference evidence="5" key="1">
    <citation type="journal article" date="2019" name="Int. J. Syst. Evol. Microbiol.">
        <title>The Global Catalogue of Microorganisms (GCM) 10K type strain sequencing project: providing services to taxonomists for standard genome sequencing and annotation.</title>
        <authorList>
            <consortium name="The Broad Institute Genomics Platform"/>
            <consortium name="The Broad Institute Genome Sequencing Center for Infectious Disease"/>
            <person name="Wu L."/>
            <person name="Ma J."/>
        </authorList>
    </citation>
    <scope>NUCLEOTIDE SEQUENCE [LARGE SCALE GENOMIC DNA]</scope>
    <source>
        <strain evidence="5">NBRC 108894</strain>
    </source>
</reference>
<accession>A0ABQ6KEH2</accession>
<dbReference type="Proteomes" id="UP001157034">
    <property type="component" value="Unassembled WGS sequence"/>
</dbReference>
<keyword evidence="5" id="KW-1185">Reference proteome</keyword>
<proteinExistence type="predicted"/>
<dbReference type="SUPFAM" id="SSF50891">
    <property type="entry name" value="Cyclophilin-like"/>
    <property type="match status" value="1"/>
</dbReference>
<dbReference type="InterPro" id="IPR002130">
    <property type="entry name" value="Cyclophilin-type_PPIase_dom"/>
</dbReference>
<keyword evidence="2" id="KW-1133">Transmembrane helix</keyword>
<keyword evidence="2" id="KW-0472">Membrane</keyword>
<evidence type="ECO:0000256" key="2">
    <source>
        <dbReference type="SAM" id="Phobius"/>
    </source>
</evidence>
<feature type="region of interest" description="Disordered" evidence="1">
    <location>
        <begin position="69"/>
        <end position="99"/>
    </location>
</feature>
<keyword evidence="2" id="KW-0812">Transmembrane</keyword>
<evidence type="ECO:0000256" key="1">
    <source>
        <dbReference type="SAM" id="MobiDB-lite"/>
    </source>
</evidence>
<evidence type="ECO:0000313" key="4">
    <source>
        <dbReference type="EMBL" id="GMA96985.1"/>
    </source>
</evidence>
<organism evidence="4 5">
    <name type="scientific">Pseudolysinimonas kribbensis</name>
    <dbReference type="NCBI Taxonomy" id="433641"/>
    <lineage>
        <taxon>Bacteria</taxon>
        <taxon>Bacillati</taxon>
        <taxon>Actinomycetota</taxon>
        <taxon>Actinomycetes</taxon>
        <taxon>Micrococcales</taxon>
        <taxon>Microbacteriaceae</taxon>
        <taxon>Pseudolysinimonas</taxon>
    </lineage>
</organism>
<feature type="compositionally biased region" description="Low complexity" evidence="1">
    <location>
        <begin position="71"/>
        <end position="88"/>
    </location>
</feature>
<comment type="caution">
    <text evidence="4">The sequence shown here is derived from an EMBL/GenBank/DDBJ whole genome shotgun (WGS) entry which is preliminary data.</text>
</comment>
<dbReference type="EMBL" id="BSVB01000001">
    <property type="protein sequence ID" value="GMA96985.1"/>
    <property type="molecule type" value="Genomic_DNA"/>
</dbReference>
<evidence type="ECO:0000259" key="3">
    <source>
        <dbReference type="Pfam" id="PF00160"/>
    </source>
</evidence>
<dbReference type="RefSeq" id="WP_284255462.1">
    <property type="nucleotide sequence ID" value="NZ_BSVB01000001.1"/>
</dbReference>
<sequence>MAPSRQDREARQARERLRAYEARQQVHERQTTRRRRDNVIAVVGVVVIATLAALTQVYYFSGGPGKAVAKPSSSASATPSSTPSPSATGSNLGAPDPSLAAGRTWTGTLTLNKVALGIQLDGAKAPQAVSGFIRDVQDKYLIGKTCHRLAKSTGFGLIQCGSIDGQGGPDPAYHFGPIENAPADNVYPVGTIAMARASGDAYSNGHQFFIVFDKSSIPADSAGGTR</sequence>
<feature type="domain" description="PPIase cyclophilin-type" evidence="3">
    <location>
        <begin position="113"/>
        <end position="215"/>
    </location>
</feature>
<name>A0ABQ6KEH2_9MICO</name>